<feature type="domain" description="Phosphatidic acid phosphatase type 2/haloperoxidase" evidence="7">
    <location>
        <begin position="147"/>
        <end position="290"/>
    </location>
</feature>
<dbReference type="OMA" id="RHRPHFM"/>
<evidence type="ECO:0000313" key="8">
    <source>
        <dbReference type="Proteomes" id="UP000887565"/>
    </source>
</evidence>
<dbReference type="PANTHER" id="PTHR10165">
    <property type="entry name" value="LIPID PHOSPHATE PHOSPHATASE"/>
    <property type="match status" value="1"/>
</dbReference>
<keyword evidence="8" id="KW-1185">Reference proteome</keyword>
<dbReference type="SMART" id="SM00014">
    <property type="entry name" value="acidPPc"/>
    <property type="match status" value="1"/>
</dbReference>
<evidence type="ECO:0000256" key="5">
    <source>
        <dbReference type="ARBA" id="ARBA00023136"/>
    </source>
</evidence>
<reference evidence="9" key="1">
    <citation type="submission" date="2022-11" db="UniProtKB">
        <authorList>
            <consortium name="WormBaseParasite"/>
        </authorList>
    </citation>
    <scope>IDENTIFICATION</scope>
</reference>
<evidence type="ECO:0000256" key="6">
    <source>
        <dbReference type="SAM" id="Phobius"/>
    </source>
</evidence>
<dbReference type="GO" id="GO:0006644">
    <property type="term" value="P:phospholipid metabolic process"/>
    <property type="evidence" value="ECO:0007669"/>
    <property type="project" value="InterPro"/>
</dbReference>
<dbReference type="SUPFAM" id="SSF48317">
    <property type="entry name" value="Acid phosphatase/Vanadium-dependent haloperoxidase"/>
    <property type="match status" value="1"/>
</dbReference>
<protein>
    <submittedName>
        <fullName evidence="9">Phosphatidic acid phosphatase type 2/haloperoxidase domain-containing protein</fullName>
    </submittedName>
</protein>
<evidence type="ECO:0000313" key="9">
    <source>
        <dbReference type="WBParaSite" id="nRc.2.0.1.t24967-RA"/>
    </source>
</evidence>
<evidence type="ECO:0000256" key="4">
    <source>
        <dbReference type="ARBA" id="ARBA00022989"/>
    </source>
</evidence>
<dbReference type="AlphaFoldDB" id="A0A915JGA7"/>
<sequence length="292" mass="33112">MPTDPEGVILSSIKSEGAPPLTRTLSKSKEFAMTQMERVHPLRIALDLFILSMAFMPVIICATAIYPYRRGFYCDDDTIYYPYRDSTVANINLYVFGLAIPLFSILIIEAYRTYVFEPRCLNTKCEPKVCVNGKPCSLYGTRLYYYIGYFLFGAALCQTLTDIGKYSVGRLRPHFVSVCQPTWSKLNCTGHQYVEEPYCTGDESKIREGRLSFPSGHSSFGFYSMMFTIFYLQAQLVWPLASRLVKHTIQFIFLCVALGTALSRISDYKHHWSDVFSGSILGIVSATFVVSE</sequence>
<feature type="transmembrane region" description="Helical" evidence="6">
    <location>
        <begin position="88"/>
        <end position="108"/>
    </location>
</feature>
<keyword evidence="4 6" id="KW-1133">Transmembrane helix</keyword>
<keyword evidence="3 6" id="KW-0812">Transmembrane</keyword>
<dbReference type="InterPro" id="IPR043216">
    <property type="entry name" value="PAP-like"/>
</dbReference>
<dbReference type="GO" id="GO:0005886">
    <property type="term" value="C:plasma membrane"/>
    <property type="evidence" value="ECO:0007669"/>
    <property type="project" value="TreeGrafter"/>
</dbReference>
<dbReference type="GO" id="GO:0046839">
    <property type="term" value="P:phospholipid dephosphorylation"/>
    <property type="evidence" value="ECO:0007669"/>
    <property type="project" value="TreeGrafter"/>
</dbReference>
<comment type="similarity">
    <text evidence="2">Belongs to the PA-phosphatase related phosphoesterase family.</text>
</comment>
<dbReference type="Pfam" id="PF01569">
    <property type="entry name" value="PAP2"/>
    <property type="match status" value="1"/>
</dbReference>
<dbReference type="InterPro" id="IPR000326">
    <property type="entry name" value="PAP2/HPO"/>
</dbReference>
<dbReference type="InterPro" id="IPR036938">
    <property type="entry name" value="PAP2/HPO_sf"/>
</dbReference>
<accession>A0A915JGA7</accession>
<comment type="subcellular location">
    <subcellularLocation>
        <location evidence="1">Membrane</location>
        <topology evidence="1">Multi-pass membrane protein</topology>
    </subcellularLocation>
</comment>
<feature type="transmembrane region" description="Helical" evidence="6">
    <location>
        <begin position="248"/>
        <end position="266"/>
    </location>
</feature>
<evidence type="ECO:0000256" key="2">
    <source>
        <dbReference type="ARBA" id="ARBA00008816"/>
    </source>
</evidence>
<dbReference type="Gene3D" id="1.20.144.10">
    <property type="entry name" value="Phosphatidic acid phosphatase type 2/haloperoxidase"/>
    <property type="match status" value="1"/>
</dbReference>
<feature type="transmembrane region" description="Helical" evidence="6">
    <location>
        <begin position="143"/>
        <end position="161"/>
    </location>
</feature>
<feature type="transmembrane region" description="Helical" evidence="6">
    <location>
        <begin position="220"/>
        <end position="241"/>
    </location>
</feature>
<dbReference type="WBParaSite" id="nRc.2.0.1.t24967-RA">
    <property type="protein sequence ID" value="nRc.2.0.1.t24967-RA"/>
    <property type="gene ID" value="nRc.2.0.1.g24967"/>
</dbReference>
<proteinExistence type="inferred from homology"/>
<dbReference type="PANTHER" id="PTHR10165:SF103">
    <property type="entry name" value="PHOSPHOLIPID PHOSPHATASE HOMOLOG 1.2 HOMOLOG"/>
    <property type="match status" value="1"/>
</dbReference>
<dbReference type="Proteomes" id="UP000887565">
    <property type="component" value="Unplaced"/>
</dbReference>
<keyword evidence="5 6" id="KW-0472">Membrane</keyword>
<evidence type="ECO:0000256" key="1">
    <source>
        <dbReference type="ARBA" id="ARBA00004141"/>
    </source>
</evidence>
<dbReference type="CDD" id="cd03384">
    <property type="entry name" value="PAP2_wunen"/>
    <property type="match status" value="1"/>
</dbReference>
<dbReference type="GO" id="GO:0008195">
    <property type="term" value="F:phosphatidate phosphatase activity"/>
    <property type="evidence" value="ECO:0007669"/>
    <property type="project" value="TreeGrafter"/>
</dbReference>
<organism evidence="8 9">
    <name type="scientific">Romanomermis culicivorax</name>
    <name type="common">Nematode worm</name>
    <dbReference type="NCBI Taxonomy" id="13658"/>
    <lineage>
        <taxon>Eukaryota</taxon>
        <taxon>Metazoa</taxon>
        <taxon>Ecdysozoa</taxon>
        <taxon>Nematoda</taxon>
        <taxon>Enoplea</taxon>
        <taxon>Dorylaimia</taxon>
        <taxon>Mermithida</taxon>
        <taxon>Mermithoidea</taxon>
        <taxon>Mermithidae</taxon>
        <taxon>Romanomermis</taxon>
    </lineage>
</organism>
<evidence type="ECO:0000256" key="3">
    <source>
        <dbReference type="ARBA" id="ARBA00022692"/>
    </source>
</evidence>
<dbReference type="GO" id="GO:0007165">
    <property type="term" value="P:signal transduction"/>
    <property type="evidence" value="ECO:0007669"/>
    <property type="project" value="TreeGrafter"/>
</dbReference>
<feature type="transmembrane region" description="Helical" evidence="6">
    <location>
        <begin position="44"/>
        <end position="68"/>
    </location>
</feature>
<evidence type="ECO:0000259" key="7">
    <source>
        <dbReference type="SMART" id="SM00014"/>
    </source>
</evidence>
<name>A0A915JGA7_ROMCU</name>